<sequence length="148" mass="16822">SLQYNCPYGPQRKDVENPKRYCRASIYVKEIRYFPQHGVAETRESSGGTLTTKELKAAVIEELQKDNSAVLDPESVFYLAFPKLHNNHSPGDESTPHQSQIGEECSVQASNLQFASFEDMEKRLEKCGNCCDQYHCPYCPDVNFVPRP</sequence>
<reference evidence="1" key="1">
    <citation type="submission" date="2022-03" db="EMBL/GenBank/DDBJ databases">
        <authorList>
            <person name="Martin C."/>
        </authorList>
    </citation>
    <scope>NUCLEOTIDE SEQUENCE</scope>
</reference>
<feature type="non-terminal residue" evidence="1">
    <location>
        <position position="148"/>
    </location>
</feature>
<comment type="caution">
    <text evidence="1">The sequence shown here is derived from an EMBL/GenBank/DDBJ whole genome shotgun (WGS) entry which is preliminary data.</text>
</comment>
<dbReference type="Proteomes" id="UP000749559">
    <property type="component" value="Unassembled WGS sequence"/>
</dbReference>
<organism evidence="1 2">
    <name type="scientific">Owenia fusiformis</name>
    <name type="common">Polychaete worm</name>
    <dbReference type="NCBI Taxonomy" id="6347"/>
    <lineage>
        <taxon>Eukaryota</taxon>
        <taxon>Metazoa</taxon>
        <taxon>Spiralia</taxon>
        <taxon>Lophotrochozoa</taxon>
        <taxon>Annelida</taxon>
        <taxon>Polychaeta</taxon>
        <taxon>Sedentaria</taxon>
        <taxon>Canalipalpata</taxon>
        <taxon>Sabellida</taxon>
        <taxon>Oweniida</taxon>
        <taxon>Oweniidae</taxon>
        <taxon>Owenia</taxon>
    </lineage>
</organism>
<keyword evidence="2" id="KW-1185">Reference proteome</keyword>
<gene>
    <name evidence="1" type="ORF">OFUS_LOCUS2365</name>
</gene>
<protein>
    <submittedName>
        <fullName evidence="1">Uncharacterized protein</fullName>
    </submittedName>
</protein>
<dbReference type="AlphaFoldDB" id="A0A8S4N2A7"/>
<feature type="non-terminal residue" evidence="1">
    <location>
        <position position="1"/>
    </location>
</feature>
<proteinExistence type="predicted"/>
<dbReference type="EMBL" id="CAIIXF020000001">
    <property type="protein sequence ID" value="CAH1775005.1"/>
    <property type="molecule type" value="Genomic_DNA"/>
</dbReference>
<evidence type="ECO:0000313" key="1">
    <source>
        <dbReference type="EMBL" id="CAH1775005.1"/>
    </source>
</evidence>
<name>A0A8S4N2A7_OWEFU</name>
<accession>A0A8S4N2A7</accession>
<evidence type="ECO:0000313" key="2">
    <source>
        <dbReference type="Proteomes" id="UP000749559"/>
    </source>
</evidence>